<dbReference type="EMBL" id="CP041372">
    <property type="protein sequence ID" value="QKS71772.1"/>
    <property type="molecule type" value="Genomic_DNA"/>
</dbReference>
<keyword evidence="3 6" id="KW-0812">Transmembrane</keyword>
<dbReference type="AlphaFoldDB" id="A0A859FGH5"/>
<protein>
    <submittedName>
        <fullName evidence="7">Dicarboxylate/amino acid:cation symporter</fullName>
    </submittedName>
</protein>
<organism evidence="7 8">
    <name type="scientific">Paenalkalicoccus suaedae</name>
    <dbReference type="NCBI Taxonomy" id="2592382"/>
    <lineage>
        <taxon>Bacteria</taxon>
        <taxon>Bacillati</taxon>
        <taxon>Bacillota</taxon>
        <taxon>Bacilli</taxon>
        <taxon>Bacillales</taxon>
        <taxon>Bacillaceae</taxon>
        <taxon>Paenalkalicoccus</taxon>
    </lineage>
</organism>
<feature type="transmembrane region" description="Helical" evidence="6">
    <location>
        <begin position="72"/>
        <end position="97"/>
    </location>
</feature>
<dbReference type="GO" id="GO:0015293">
    <property type="term" value="F:symporter activity"/>
    <property type="evidence" value="ECO:0007669"/>
    <property type="project" value="UniProtKB-KW"/>
</dbReference>
<evidence type="ECO:0000313" key="7">
    <source>
        <dbReference type="EMBL" id="QKS71772.1"/>
    </source>
</evidence>
<name>A0A859FGH5_9BACI</name>
<keyword evidence="8" id="KW-1185">Reference proteome</keyword>
<keyword evidence="4 6" id="KW-1133">Transmembrane helix</keyword>
<evidence type="ECO:0000256" key="1">
    <source>
        <dbReference type="ARBA" id="ARBA00004141"/>
    </source>
</evidence>
<keyword evidence="2" id="KW-0813">Transport</keyword>
<evidence type="ECO:0000313" key="8">
    <source>
        <dbReference type="Proteomes" id="UP000318138"/>
    </source>
</evidence>
<dbReference type="Gene3D" id="1.10.3860.10">
    <property type="entry name" value="Sodium:dicarboxylate symporter"/>
    <property type="match status" value="1"/>
</dbReference>
<dbReference type="InterPro" id="IPR036458">
    <property type="entry name" value="Na:dicarbo_symporter_sf"/>
</dbReference>
<dbReference type="SUPFAM" id="SSF118215">
    <property type="entry name" value="Proton glutamate symport protein"/>
    <property type="match status" value="1"/>
</dbReference>
<gene>
    <name evidence="7" type="ORF">FLK61_34425</name>
</gene>
<feature type="transmembrane region" description="Helical" evidence="6">
    <location>
        <begin position="262"/>
        <end position="289"/>
    </location>
</feature>
<dbReference type="Proteomes" id="UP000318138">
    <property type="component" value="Chromosome"/>
</dbReference>
<feature type="transmembrane region" description="Helical" evidence="6">
    <location>
        <begin position="185"/>
        <end position="209"/>
    </location>
</feature>
<dbReference type="RefSeq" id="WP_176009757.1">
    <property type="nucleotide sequence ID" value="NZ_CP041372.2"/>
</dbReference>
<dbReference type="PANTHER" id="PTHR42865:SF8">
    <property type="entry name" value="SERINE_THREONINE TRANSPORTER SSTT"/>
    <property type="match status" value="1"/>
</dbReference>
<sequence>MKLILFLLLGIAVGIVAGLLPFDFIAQLLITFSDVFGQWISFLIPFIILFFIASGIANIGQGSGRLVGSTVGLAYASTVIAGLLAFFIASFLMPYIAENRTLPAESAAPESFFTFEIAPLMGVMTALVIAFAFGISMAALQTKTLITVFDEGKKVVEALISKALIPFLPIYIAGIFAGLSAEGTAFTMVQIFGLVLLVAITTHWLWLSVQYLVAGLASGENMFKLIKTMLPAYVTALGTMSSAATIPVTLRQARKNGVSENITNFVIPLGATIHLSGSIITIVSCSVAVMTVMGDLATPSFTAFFPAILMLGVVMVAAPGVPGGAIVAAAGVLTSILGFTEAAVGLMIALYLTQDSFGTAANVTGDGAIAKVIDRFYKQAS</sequence>
<feature type="transmembrane region" description="Helical" evidence="6">
    <location>
        <begin position="42"/>
        <end position="60"/>
    </location>
</feature>
<dbReference type="Pfam" id="PF00375">
    <property type="entry name" value="SDF"/>
    <property type="match status" value="1"/>
</dbReference>
<proteinExistence type="predicted"/>
<dbReference type="GO" id="GO:0005886">
    <property type="term" value="C:plasma membrane"/>
    <property type="evidence" value="ECO:0007669"/>
    <property type="project" value="UniProtKB-SubCell"/>
</dbReference>
<comment type="subcellular location">
    <subcellularLocation>
        <location evidence="1">Membrane</location>
        <topology evidence="1">Multi-pass membrane protein</topology>
    </subcellularLocation>
</comment>
<keyword evidence="5 6" id="KW-0472">Membrane</keyword>
<evidence type="ECO:0000256" key="5">
    <source>
        <dbReference type="ARBA" id="ARBA00023136"/>
    </source>
</evidence>
<feature type="transmembrane region" description="Helical" evidence="6">
    <location>
        <begin position="326"/>
        <end position="352"/>
    </location>
</feature>
<evidence type="ECO:0000256" key="3">
    <source>
        <dbReference type="ARBA" id="ARBA00022692"/>
    </source>
</evidence>
<reference evidence="8" key="1">
    <citation type="submission" date="2019-07" db="EMBL/GenBank/DDBJ databases">
        <title>Bacillus alkalisoli sp. nov. isolated from saline soil.</title>
        <authorList>
            <person name="Sun J.-Q."/>
            <person name="Xu L."/>
        </authorList>
    </citation>
    <scope>NUCLEOTIDE SEQUENCE [LARGE SCALE GENOMIC DNA]</scope>
    <source>
        <strain evidence="8">M4U3P1</strain>
    </source>
</reference>
<evidence type="ECO:0000256" key="6">
    <source>
        <dbReference type="SAM" id="Phobius"/>
    </source>
</evidence>
<dbReference type="PRINTS" id="PR00173">
    <property type="entry name" value="EDTRNSPORT"/>
</dbReference>
<accession>A0A859FGH5</accession>
<feature type="transmembrane region" description="Helical" evidence="6">
    <location>
        <begin position="301"/>
        <end position="320"/>
    </location>
</feature>
<dbReference type="KEGG" id="psua:FLK61_34425"/>
<feature type="transmembrane region" description="Helical" evidence="6">
    <location>
        <begin position="159"/>
        <end position="179"/>
    </location>
</feature>
<feature type="transmembrane region" description="Helical" evidence="6">
    <location>
        <begin position="117"/>
        <end position="139"/>
    </location>
</feature>
<evidence type="ECO:0000256" key="2">
    <source>
        <dbReference type="ARBA" id="ARBA00022448"/>
    </source>
</evidence>
<dbReference type="InterPro" id="IPR001991">
    <property type="entry name" value="Na-dicarboxylate_symporter"/>
</dbReference>
<evidence type="ECO:0000256" key="4">
    <source>
        <dbReference type="ARBA" id="ARBA00022989"/>
    </source>
</evidence>
<dbReference type="PANTHER" id="PTHR42865">
    <property type="entry name" value="PROTON/GLUTAMATE-ASPARTATE SYMPORTER"/>
    <property type="match status" value="1"/>
</dbReference>
<feature type="transmembrane region" description="Helical" evidence="6">
    <location>
        <begin position="230"/>
        <end position="250"/>
    </location>
</feature>